<name>A0ACB6RU70_9PLEO</name>
<accession>A0ACB6RU70</accession>
<keyword evidence="2" id="KW-1185">Reference proteome</keyword>
<evidence type="ECO:0000313" key="2">
    <source>
        <dbReference type="Proteomes" id="UP000799754"/>
    </source>
</evidence>
<sequence length="124" mass="14066">MFYKSSLLPFKLRVQIWDKAVVPRTVKTTKKPINSSRFCSLSPHCHLVSSTPAPGSLQTCQEARNRGLYQRTFSGVAERLSAESRYVWVNLDILRPCTDRLIPQQFYAGASPHQAAQVRAHEVH</sequence>
<proteinExistence type="predicted"/>
<protein>
    <submittedName>
        <fullName evidence="1">Uncharacterized protein</fullName>
    </submittedName>
</protein>
<dbReference type="Proteomes" id="UP000799754">
    <property type="component" value="Unassembled WGS sequence"/>
</dbReference>
<comment type="caution">
    <text evidence="1">The sequence shown here is derived from an EMBL/GenBank/DDBJ whole genome shotgun (WGS) entry which is preliminary data.</text>
</comment>
<organism evidence="1 2">
    <name type="scientific">Macroventuria anomochaeta</name>
    <dbReference type="NCBI Taxonomy" id="301207"/>
    <lineage>
        <taxon>Eukaryota</taxon>
        <taxon>Fungi</taxon>
        <taxon>Dikarya</taxon>
        <taxon>Ascomycota</taxon>
        <taxon>Pezizomycotina</taxon>
        <taxon>Dothideomycetes</taxon>
        <taxon>Pleosporomycetidae</taxon>
        <taxon>Pleosporales</taxon>
        <taxon>Pleosporineae</taxon>
        <taxon>Didymellaceae</taxon>
        <taxon>Macroventuria</taxon>
    </lineage>
</organism>
<evidence type="ECO:0000313" key="1">
    <source>
        <dbReference type="EMBL" id="KAF2625262.1"/>
    </source>
</evidence>
<gene>
    <name evidence="1" type="ORF">BU25DRAFT_473817</name>
</gene>
<reference evidence="1" key="1">
    <citation type="journal article" date="2020" name="Stud. Mycol.">
        <title>101 Dothideomycetes genomes: a test case for predicting lifestyles and emergence of pathogens.</title>
        <authorList>
            <person name="Haridas S."/>
            <person name="Albert R."/>
            <person name="Binder M."/>
            <person name="Bloem J."/>
            <person name="Labutti K."/>
            <person name="Salamov A."/>
            <person name="Andreopoulos B."/>
            <person name="Baker S."/>
            <person name="Barry K."/>
            <person name="Bills G."/>
            <person name="Bluhm B."/>
            <person name="Cannon C."/>
            <person name="Castanera R."/>
            <person name="Culley D."/>
            <person name="Daum C."/>
            <person name="Ezra D."/>
            <person name="Gonzalez J."/>
            <person name="Henrissat B."/>
            <person name="Kuo A."/>
            <person name="Liang C."/>
            <person name="Lipzen A."/>
            <person name="Lutzoni F."/>
            <person name="Magnuson J."/>
            <person name="Mondo S."/>
            <person name="Nolan M."/>
            <person name="Ohm R."/>
            <person name="Pangilinan J."/>
            <person name="Park H.-J."/>
            <person name="Ramirez L."/>
            <person name="Alfaro M."/>
            <person name="Sun H."/>
            <person name="Tritt A."/>
            <person name="Yoshinaga Y."/>
            <person name="Zwiers L.-H."/>
            <person name="Turgeon B."/>
            <person name="Goodwin S."/>
            <person name="Spatafora J."/>
            <person name="Crous P."/>
            <person name="Grigoriev I."/>
        </authorList>
    </citation>
    <scope>NUCLEOTIDE SEQUENCE</scope>
    <source>
        <strain evidence="1">CBS 525.71</strain>
    </source>
</reference>
<dbReference type="EMBL" id="MU006726">
    <property type="protein sequence ID" value="KAF2625262.1"/>
    <property type="molecule type" value="Genomic_DNA"/>
</dbReference>